<keyword evidence="3" id="KW-1185">Reference proteome</keyword>
<dbReference type="PANTHER" id="PTHR21432">
    <property type="entry name" value="ACETYL-COA HYDROLASE-RELATED"/>
    <property type="match status" value="1"/>
</dbReference>
<dbReference type="Gene3D" id="3.40.1080.10">
    <property type="entry name" value="Glutaconate Coenzyme A-transferase"/>
    <property type="match status" value="1"/>
</dbReference>
<dbReference type="InterPro" id="IPR038460">
    <property type="entry name" value="AcetylCoA_hyd_C_sf"/>
</dbReference>
<dbReference type="GO" id="GO:0008775">
    <property type="term" value="F:acetate CoA-transferase activity"/>
    <property type="evidence" value="ECO:0007669"/>
    <property type="project" value="InterPro"/>
</dbReference>
<dbReference type="GO" id="GO:0016787">
    <property type="term" value="F:hydrolase activity"/>
    <property type="evidence" value="ECO:0007669"/>
    <property type="project" value="UniProtKB-KW"/>
</dbReference>
<dbReference type="PANTHER" id="PTHR21432:SF20">
    <property type="entry name" value="ACETYL-COA HYDROLASE"/>
    <property type="match status" value="1"/>
</dbReference>
<dbReference type="OrthoDB" id="9801795at2"/>
<keyword evidence="2" id="KW-0808">Transferase</keyword>
<protein>
    <submittedName>
        <fullName evidence="2">Acetyl-CoA hydrolase/transferase-like protein</fullName>
    </submittedName>
</protein>
<accession>A0A4S3K9Q0</accession>
<dbReference type="Gene3D" id="3.30.750.70">
    <property type="entry name" value="4-hydroxybutyrate coenzyme like domains"/>
    <property type="match status" value="1"/>
</dbReference>
<dbReference type="RefSeq" id="WP_133882238.1">
    <property type="nucleotide sequence ID" value="NZ_MWIN01000002.1"/>
</dbReference>
<proteinExistence type="predicted"/>
<name>A0A4S3K9Q0_9GAMM</name>
<dbReference type="Pfam" id="PF13336">
    <property type="entry name" value="AcetylCoA_hyd_C"/>
    <property type="match status" value="1"/>
</dbReference>
<comment type="caution">
    <text evidence="2">The sequence shown here is derived from an EMBL/GenBank/DDBJ whole genome shotgun (WGS) entry which is preliminary data.</text>
</comment>
<reference evidence="2 3" key="1">
    <citation type="submission" date="2019-03" db="EMBL/GenBank/DDBJ databases">
        <title>Genomic Encyclopedia of Type Strains, Phase IV (KMG-IV): sequencing the most valuable type-strain genomes for metagenomic binning, comparative biology and taxonomic classification.</title>
        <authorList>
            <person name="Goeker M."/>
        </authorList>
    </citation>
    <scope>NUCLEOTIDE SEQUENCE [LARGE SCALE GENOMIC DNA]</scope>
    <source>
        <strain evidence="2 3">DSM 26377</strain>
    </source>
</reference>
<dbReference type="Proteomes" id="UP000295341">
    <property type="component" value="Unassembled WGS sequence"/>
</dbReference>
<dbReference type="InterPro" id="IPR046433">
    <property type="entry name" value="ActCoA_hydro"/>
</dbReference>
<dbReference type="SUPFAM" id="SSF100950">
    <property type="entry name" value="NagB/RpiA/CoA transferase-like"/>
    <property type="match status" value="1"/>
</dbReference>
<feature type="domain" description="Acetyl-CoA hydrolase/transferase C-terminal" evidence="1">
    <location>
        <begin position="440"/>
        <end position="604"/>
    </location>
</feature>
<dbReference type="InterPro" id="IPR037171">
    <property type="entry name" value="NagB/RpiA_transferase-like"/>
</dbReference>
<dbReference type="AlphaFoldDB" id="A0A4S3K9Q0"/>
<gene>
    <name evidence="2" type="ORF">DFR24_3085</name>
</gene>
<dbReference type="EMBL" id="SOBT01000009">
    <property type="protein sequence ID" value="TDU28710.1"/>
    <property type="molecule type" value="Genomic_DNA"/>
</dbReference>
<evidence type="ECO:0000259" key="1">
    <source>
        <dbReference type="Pfam" id="PF13336"/>
    </source>
</evidence>
<dbReference type="InterPro" id="IPR026888">
    <property type="entry name" value="AcetylCoA_hyd_C"/>
</dbReference>
<dbReference type="Gene3D" id="3.40.1080.20">
    <property type="entry name" value="Acetyl-CoA hydrolase/transferase C-terminal domain"/>
    <property type="match status" value="1"/>
</dbReference>
<organism evidence="2 3">
    <name type="scientific">Panacagrimonas perspica</name>
    <dbReference type="NCBI Taxonomy" id="381431"/>
    <lineage>
        <taxon>Bacteria</taxon>
        <taxon>Pseudomonadati</taxon>
        <taxon>Pseudomonadota</taxon>
        <taxon>Gammaproteobacteria</taxon>
        <taxon>Nevskiales</taxon>
        <taxon>Nevskiaceae</taxon>
        <taxon>Panacagrimonas</taxon>
    </lineage>
</organism>
<evidence type="ECO:0000313" key="2">
    <source>
        <dbReference type="EMBL" id="TDU28710.1"/>
    </source>
</evidence>
<evidence type="ECO:0000313" key="3">
    <source>
        <dbReference type="Proteomes" id="UP000295341"/>
    </source>
</evidence>
<dbReference type="GO" id="GO:0006083">
    <property type="term" value="P:acetate metabolic process"/>
    <property type="evidence" value="ECO:0007669"/>
    <property type="project" value="InterPro"/>
</dbReference>
<keyword evidence="2" id="KW-0378">Hydrolase</keyword>
<sequence length="722" mass="78314">MSEALRLFDDVESCVDAILAAVGRDLHVGLALGLGKPAELVNALYARAKADPSITLTLLTALSLEKPIPGSKLEAAFMQPFLDRVFAGVPDLEYAKDVSARRLPSNVRVKEFFFRPGSRLSNVDAQRDYISTNYTFAARDVFAQGCNVVMQAVAKSDTDAGMRYSLSCNPDTGPELIGLLRSAQARGERKVAVVGAVNSSLPYMALDAEVTPETFDFIVDDARAHSALFSTPKTPVVAPDYAIGLYASSLIRDGGTLQIGIGSLGDAIVHALRMRQDHNADYRAALDALGATQRHGAMIDAVGGTAPFETGLYGATEMFVDGFWHLMQGGILKRRVYDFWALQQLVNEGVCDPAKLAPDVLDGFVRLGVRLFRGQDFAVLQRHGFFRDDVRYDNGRLLLADGRQVVANVADPDARKLMGEAALGERLRGGVILHGGFFLGPRDFYEGLRSMTQEQRDLICMTGVDKVNQLDLNPRLYREQRIHARFINTGMMATLNGAVVSDGLADGRVVSGVGGQYNFVAQAHQLPTGRSILMVRAVRTPDDGGTSTSNLVTEYGHCTIPRHLRDVLITEYGIADLRAQTDSEVAKRLLNIADSRFQSALLAKLQAAGRIEAGYRIPDAFRGNTPEALADRLRGPTKAGHLPAFPFGTDFTEQELRLAKALKGVKARASSTPKWKLAIKALMAPAAPAELLPDLQRLGLEKPEGMEAKVARALLVEALGRP</sequence>